<dbReference type="InterPro" id="IPR001214">
    <property type="entry name" value="SET_dom"/>
</dbReference>
<dbReference type="AlphaFoldDB" id="A0A0G4F0H5"/>
<dbReference type="InterPro" id="IPR036770">
    <property type="entry name" value="Ankyrin_rpt-contain_sf"/>
</dbReference>
<dbReference type="InterPro" id="IPR046341">
    <property type="entry name" value="SET_dom_sf"/>
</dbReference>
<evidence type="ECO:0000259" key="2">
    <source>
        <dbReference type="PROSITE" id="PS50280"/>
    </source>
</evidence>
<protein>
    <recommendedName>
        <fullName evidence="2">SET domain-containing protein</fullName>
    </recommendedName>
</protein>
<feature type="domain" description="SET" evidence="2">
    <location>
        <begin position="861"/>
        <end position="1072"/>
    </location>
</feature>
<accession>A0A0G4F0H5</accession>
<evidence type="ECO:0000256" key="1">
    <source>
        <dbReference type="SAM" id="MobiDB-lite"/>
    </source>
</evidence>
<dbReference type="Gene3D" id="1.25.40.20">
    <property type="entry name" value="Ankyrin repeat-containing domain"/>
    <property type="match status" value="2"/>
</dbReference>
<dbReference type="EMBL" id="CDMY01000356">
    <property type="protein sequence ID" value="CEM05233.1"/>
    <property type="molecule type" value="Genomic_DNA"/>
</dbReference>
<keyword evidence="4" id="KW-1185">Reference proteome</keyword>
<feature type="compositionally biased region" description="Basic and acidic residues" evidence="1">
    <location>
        <begin position="463"/>
        <end position="485"/>
    </location>
</feature>
<dbReference type="VEuPathDB" id="CryptoDB:Vbra_14185"/>
<evidence type="ECO:0000313" key="3">
    <source>
        <dbReference type="EMBL" id="CEM05233.1"/>
    </source>
</evidence>
<organism evidence="3 4">
    <name type="scientific">Vitrella brassicaformis (strain CCMP3155)</name>
    <dbReference type="NCBI Taxonomy" id="1169540"/>
    <lineage>
        <taxon>Eukaryota</taxon>
        <taxon>Sar</taxon>
        <taxon>Alveolata</taxon>
        <taxon>Colpodellida</taxon>
        <taxon>Vitrellaceae</taxon>
        <taxon>Vitrella</taxon>
    </lineage>
</organism>
<feature type="compositionally biased region" description="Low complexity" evidence="1">
    <location>
        <begin position="1"/>
        <end position="21"/>
    </location>
</feature>
<dbReference type="STRING" id="1169540.A0A0G4F0H5"/>
<dbReference type="PhylomeDB" id="A0A0G4F0H5"/>
<dbReference type="InParanoid" id="A0A0G4F0H5"/>
<reference evidence="3 4" key="1">
    <citation type="submission" date="2014-11" db="EMBL/GenBank/DDBJ databases">
        <authorList>
            <person name="Zhu J."/>
            <person name="Qi W."/>
            <person name="Song R."/>
        </authorList>
    </citation>
    <scope>NUCLEOTIDE SEQUENCE [LARGE SCALE GENOMIC DNA]</scope>
</reference>
<dbReference type="InterPro" id="IPR053209">
    <property type="entry name" value="Gramillin-biosynth_MTr"/>
</dbReference>
<dbReference type="PANTHER" id="PTHR47643:SF2">
    <property type="entry name" value="TPR DOMAIN PROTEIN (AFU_ORTHOLOGUE AFUA_5G12710)"/>
    <property type="match status" value="1"/>
</dbReference>
<feature type="compositionally biased region" description="Low complexity" evidence="1">
    <location>
        <begin position="527"/>
        <end position="550"/>
    </location>
</feature>
<evidence type="ECO:0000313" key="4">
    <source>
        <dbReference type="Proteomes" id="UP000041254"/>
    </source>
</evidence>
<feature type="region of interest" description="Disordered" evidence="1">
    <location>
        <begin position="1"/>
        <end position="32"/>
    </location>
</feature>
<dbReference type="PANTHER" id="PTHR47643">
    <property type="entry name" value="TPR DOMAIN PROTEIN (AFU_ORTHOLOGUE AFUA_5G12710)"/>
    <property type="match status" value="1"/>
</dbReference>
<sequence length="1246" mass="133697">MSSSAGGRRGSGRQPRSAPSPLDDTNPSSSPSAGLFCMPLGTRFADASPCDKSLPLSELSVPPEGIKASARGVDAPHLEQVESLLRSQGLSVASFEVACRASTATSASASQELLCRTVCRTLAGPDVWRLCGDGADPETAVGMGREPAREPVALPYWLVLGGSGPVRVSVLCLAVDDPFNSCPATWSAVTQQLRLPPWPTCQVQREVLRALIANGAKVNAGIEEGVCPLSVAHQCANVTATEVLLENGAAVRNEYDDAPLISSQDQGIMLSMGLALANFSPKAAAPSQPSPPYEAALLEVYRLLFEHDRALASGRLSGTTAMHMASQASPTLSSAFIRSYLDLLTAYGASSDATADDGTTPLVMAVSCGDAGLPVVKWLCERLRPGEINLNFRSGPGQGATALGQAAYRLTDQLCEQRAPPTKIERQKEIIRALLRHGASVDRLAADTPFRQRARSFVHEIQEEMQQRNSEREGNPGEGAKDEGGTGRAQRPASRNAGHSEPSEASLPTTAASTSRSSAALNEGARPSSSSTASTGAATSAPSAAAVVHSPADKWRATGNDLFKRDKHLDAYRAYLQGIRMERETLGELLVRRAQCLIGVEGYLDAFLDVTTVLRILPPLPSVDPGSKCATIQCTAVGLYKGLIEQLCAGPGRRRQGRRRAADVVLPSKEAIAALMKNAMAKLCSTERQMPGSPRQVADALAEGEMLQGVERYAEARDVLTAGLATADVETLVALLSNAAACLLKPELIKEGGPDAVGCAAAAFHLSSLQAPCEQLSDIQQKTLILLGHGLLSERLFDAADAVTKALGDNGLEGQMTTEANALQQRIHTHMANASGVYDWAAIYRHAKGNARNTPPGKSTTPIDVGEYVGPVAIQHAPNRQPCLIATENIQPGQLLIVQKAVIAVQAPTEGIQGRLLERLVSQRMLPQLVAACDGWHPRLLSQLCCLPLSKGQPSAMALTLDTCLGLTVEFPLLPRFMDSPAGEEFGQPVVQRGYWTTDRLRQLLDFNTRVVDDVIDTSLVPSVTVGLWPLPSQSSHAGAERNAIWYVVDGVMIVRAVRPIPTGSEVTVSYLSDTFISLASWRDMASRHQVPGPQYSSRATSVMEEVEQQLRRLSLTHAESALRELEQMLRRVRELNVDTPLITRMLHMRVSMLYANWRDEEGHTAMREVLEYSRQRRSFDVDDLGLMALHMSSIPSGEPERMEIADELKKSCEVLLGTSEASDILYSEEDPHARFRVGGMGVDVG</sequence>
<name>A0A0G4F0H5_VITBC</name>
<dbReference type="SUPFAM" id="SSF48403">
    <property type="entry name" value="Ankyrin repeat"/>
    <property type="match status" value="1"/>
</dbReference>
<dbReference type="SUPFAM" id="SSF82199">
    <property type="entry name" value="SET domain"/>
    <property type="match status" value="1"/>
</dbReference>
<dbReference type="OrthoDB" id="411190at2759"/>
<gene>
    <name evidence="3" type="ORF">Vbra_14185</name>
</gene>
<feature type="compositionally biased region" description="Polar residues" evidence="1">
    <location>
        <begin position="23"/>
        <end position="32"/>
    </location>
</feature>
<feature type="region of interest" description="Disordered" evidence="1">
    <location>
        <begin position="463"/>
        <end position="550"/>
    </location>
</feature>
<proteinExistence type="predicted"/>
<dbReference type="PROSITE" id="PS50280">
    <property type="entry name" value="SET"/>
    <property type="match status" value="1"/>
</dbReference>
<dbReference type="Proteomes" id="UP000041254">
    <property type="component" value="Unassembled WGS sequence"/>
</dbReference>
<feature type="compositionally biased region" description="Low complexity" evidence="1">
    <location>
        <begin position="503"/>
        <end position="520"/>
    </location>
</feature>